<evidence type="ECO:0000313" key="2">
    <source>
        <dbReference type="Proteomes" id="UP000472355"/>
    </source>
</evidence>
<gene>
    <name evidence="1" type="ORF">EXM65_12515</name>
</gene>
<accession>A0A6M0SQ06</accession>
<dbReference type="NCBIfam" id="TIGR01560">
    <property type="entry name" value="put_DNA_pack"/>
    <property type="match status" value="1"/>
</dbReference>
<dbReference type="Proteomes" id="UP000472355">
    <property type="component" value="Unassembled WGS sequence"/>
</dbReference>
<comment type="caution">
    <text evidence="1">The sequence shown here is derived from an EMBL/GenBank/DDBJ whole genome shotgun (WGS) entry which is preliminary data.</text>
</comment>
<proteinExistence type="predicted"/>
<dbReference type="Gene3D" id="1.10.3230.30">
    <property type="entry name" value="Phage gp6-like head-tail connector protein"/>
    <property type="match status" value="1"/>
</dbReference>
<protein>
    <submittedName>
        <fullName evidence="1">Phage gp6-like head-tail connector protein</fullName>
    </submittedName>
</protein>
<dbReference type="AlphaFoldDB" id="A0A6M0SQ06"/>
<sequence>MTISEIKVETVQAYIRADDEELETLNILLIASKAAVMSYTGLTVDQLDEHEDLTVAVMLLCADLYDNRQFSVEHNRINPAAKLIMDLYSTNLL</sequence>
<dbReference type="InterPro" id="IPR006450">
    <property type="entry name" value="Phage_HK97_gp6-like"/>
</dbReference>
<dbReference type="EMBL" id="SGKU01000037">
    <property type="protein sequence ID" value="NFA43371.1"/>
    <property type="molecule type" value="Genomic_DNA"/>
</dbReference>
<dbReference type="CDD" id="cd08054">
    <property type="entry name" value="gp6"/>
    <property type="match status" value="1"/>
</dbReference>
<name>A0A6M0SQ06_CLOBO</name>
<reference evidence="1 2" key="1">
    <citation type="submission" date="2019-02" db="EMBL/GenBank/DDBJ databases">
        <title>Genome sequencing of Clostridium botulinum clinical isolates.</title>
        <authorList>
            <person name="Brunt J."/>
            <person name="Van Vliet A.H.M."/>
            <person name="Stringer S.C."/>
            <person name="Grant K.A."/>
            <person name="Carter A.C."/>
            <person name="Peck M.W."/>
        </authorList>
    </citation>
    <scope>NUCLEOTIDE SEQUENCE [LARGE SCALE GENOMIC DNA]</scope>
    <source>
        <strain evidence="1 2">H113700579</strain>
    </source>
</reference>
<organism evidence="1 2">
    <name type="scientific">Clostridium botulinum</name>
    <dbReference type="NCBI Taxonomy" id="1491"/>
    <lineage>
        <taxon>Bacteria</taxon>
        <taxon>Bacillati</taxon>
        <taxon>Bacillota</taxon>
        <taxon>Clostridia</taxon>
        <taxon>Eubacteriales</taxon>
        <taxon>Clostridiaceae</taxon>
        <taxon>Clostridium</taxon>
    </lineage>
</organism>
<evidence type="ECO:0000313" key="1">
    <source>
        <dbReference type="EMBL" id="NFA43371.1"/>
    </source>
</evidence>